<name>A0A0C3B420_SERVB</name>
<gene>
    <name evidence="2" type="ORF">M408DRAFT_25638</name>
</gene>
<reference evidence="3" key="2">
    <citation type="submission" date="2015-01" db="EMBL/GenBank/DDBJ databases">
        <title>Evolutionary Origins and Diversification of the Mycorrhizal Mutualists.</title>
        <authorList>
            <consortium name="DOE Joint Genome Institute"/>
            <consortium name="Mycorrhizal Genomics Consortium"/>
            <person name="Kohler A."/>
            <person name="Kuo A."/>
            <person name="Nagy L.G."/>
            <person name="Floudas D."/>
            <person name="Copeland A."/>
            <person name="Barry K.W."/>
            <person name="Cichocki N."/>
            <person name="Veneault-Fourrey C."/>
            <person name="LaButti K."/>
            <person name="Lindquist E.A."/>
            <person name="Lipzen A."/>
            <person name="Lundell T."/>
            <person name="Morin E."/>
            <person name="Murat C."/>
            <person name="Riley R."/>
            <person name="Ohm R."/>
            <person name="Sun H."/>
            <person name="Tunlid A."/>
            <person name="Henrissat B."/>
            <person name="Grigoriev I.V."/>
            <person name="Hibbett D.S."/>
            <person name="Martin F."/>
        </authorList>
    </citation>
    <scope>NUCLEOTIDE SEQUENCE [LARGE SCALE GENOMIC DNA]</scope>
    <source>
        <strain evidence="3">MAFF 305830</strain>
    </source>
</reference>
<dbReference type="Proteomes" id="UP000054097">
    <property type="component" value="Unassembled WGS sequence"/>
</dbReference>
<organism evidence="2 3">
    <name type="scientific">Serendipita vermifera MAFF 305830</name>
    <dbReference type="NCBI Taxonomy" id="933852"/>
    <lineage>
        <taxon>Eukaryota</taxon>
        <taxon>Fungi</taxon>
        <taxon>Dikarya</taxon>
        <taxon>Basidiomycota</taxon>
        <taxon>Agaricomycotina</taxon>
        <taxon>Agaricomycetes</taxon>
        <taxon>Sebacinales</taxon>
        <taxon>Serendipitaceae</taxon>
        <taxon>Serendipita</taxon>
    </lineage>
</organism>
<evidence type="ECO:0000313" key="3">
    <source>
        <dbReference type="Proteomes" id="UP000054097"/>
    </source>
</evidence>
<dbReference type="HOGENOM" id="CLU_2575343_0_0_1"/>
<feature type="compositionally biased region" description="Polar residues" evidence="1">
    <location>
        <begin position="67"/>
        <end position="81"/>
    </location>
</feature>
<evidence type="ECO:0000256" key="1">
    <source>
        <dbReference type="SAM" id="MobiDB-lite"/>
    </source>
</evidence>
<dbReference type="EMBL" id="KN824308">
    <property type="protein sequence ID" value="KIM26226.1"/>
    <property type="molecule type" value="Genomic_DNA"/>
</dbReference>
<sequence length="81" mass="8709">MTSLIFFATASLTYEQVSCDLDPTITSVLFSTAQCAHPLPGHQALRDSLDKSEASQSPAVLWRPRSPQLNARSPCADTSTA</sequence>
<dbReference type="AlphaFoldDB" id="A0A0C3B420"/>
<feature type="region of interest" description="Disordered" evidence="1">
    <location>
        <begin position="48"/>
        <end position="81"/>
    </location>
</feature>
<reference evidence="2 3" key="1">
    <citation type="submission" date="2014-04" db="EMBL/GenBank/DDBJ databases">
        <authorList>
            <consortium name="DOE Joint Genome Institute"/>
            <person name="Kuo A."/>
            <person name="Zuccaro A."/>
            <person name="Kohler A."/>
            <person name="Nagy L.G."/>
            <person name="Floudas D."/>
            <person name="Copeland A."/>
            <person name="Barry K.W."/>
            <person name="Cichocki N."/>
            <person name="Veneault-Fourrey C."/>
            <person name="LaButti K."/>
            <person name="Lindquist E.A."/>
            <person name="Lipzen A."/>
            <person name="Lundell T."/>
            <person name="Morin E."/>
            <person name="Murat C."/>
            <person name="Sun H."/>
            <person name="Tunlid A."/>
            <person name="Henrissat B."/>
            <person name="Grigoriev I.V."/>
            <person name="Hibbett D.S."/>
            <person name="Martin F."/>
            <person name="Nordberg H.P."/>
            <person name="Cantor M.N."/>
            <person name="Hua S.X."/>
        </authorList>
    </citation>
    <scope>NUCLEOTIDE SEQUENCE [LARGE SCALE GENOMIC DNA]</scope>
    <source>
        <strain evidence="2 3">MAFF 305830</strain>
    </source>
</reference>
<accession>A0A0C3B420</accession>
<evidence type="ECO:0000313" key="2">
    <source>
        <dbReference type="EMBL" id="KIM26226.1"/>
    </source>
</evidence>
<protein>
    <submittedName>
        <fullName evidence="2">Uncharacterized protein</fullName>
    </submittedName>
</protein>
<proteinExistence type="predicted"/>
<keyword evidence="3" id="KW-1185">Reference proteome</keyword>